<dbReference type="OrthoDB" id="9950912at2"/>
<dbReference type="AlphaFoldDB" id="A0A4Y8AW32"/>
<keyword evidence="2" id="KW-1185">Reference proteome</keyword>
<protein>
    <submittedName>
        <fullName evidence="1">Uncharacterized protein</fullName>
    </submittedName>
</protein>
<reference evidence="1 2" key="1">
    <citation type="journal article" date="2011" name="J. Microbiol.">
        <title>Gramella jeungdoensis sp. nov., isolated from a solar saltern in Korea.</title>
        <authorList>
            <person name="Joung Y."/>
            <person name="Kim H."/>
            <person name="Jang T."/>
            <person name="Ahn T.S."/>
            <person name="Joh K."/>
        </authorList>
    </citation>
    <scope>NUCLEOTIDE SEQUENCE [LARGE SCALE GENOMIC DNA]</scope>
    <source>
        <strain evidence="1 2">KCTC 23123</strain>
    </source>
</reference>
<sequence>MDLNLQDKVVIITEDIYGVCNQIARTLKSERAYPIIINANNLSDLNNNIKKIYNIPSKNVVIDALINIVDDDKANKYKKLLQHFYQDFDLKNILSNNFSIINLGFHSSLKIIRDSYETEVIDFDKKDAAIECFFQFKKNTVIFPKFDNFISTSELGRVKVKSNKDSDLTKSQVANTVAFLLKEKSKQILNQIIYVDNGLHLFDNDNNFDFNIN</sequence>
<dbReference type="EMBL" id="SNQI01000002">
    <property type="protein sequence ID" value="TEW75566.1"/>
    <property type="molecule type" value="Genomic_DNA"/>
</dbReference>
<evidence type="ECO:0000313" key="2">
    <source>
        <dbReference type="Proteomes" id="UP000298517"/>
    </source>
</evidence>
<name>A0A4Y8AW32_9FLAO</name>
<comment type="caution">
    <text evidence="1">The sequence shown here is derived from an EMBL/GenBank/DDBJ whole genome shotgun (WGS) entry which is preliminary data.</text>
</comment>
<organism evidence="1 2">
    <name type="scientific">Gramella jeungdoensis</name>
    <dbReference type="NCBI Taxonomy" id="708091"/>
    <lineage>
        <taxon>Bacteria</taxon>
        <taxon>Pseudomonadati</taxon>
        <taxon>Bacteroidota</taxon>
        <taxon>Flavobacteriia</taxon>
        <taxon>Flavobacteriales</taxon>
        <taxon>Flavobacteriaceae</taxon>
        <taxon>Christiangramia</taxon>
    </lineage>
</organism>
<dbReference type="RefSeq" id="WP_134247935.1">
    <property type="nucleotide sequence ID" value="NZ_SNQI01000002.1"/>
</dbReference>
<dbReference type="Gene3D" id="1.10.8.400">
    <property type="entry name" value="Enoyl acyl carrier protein reductase"/>
    <property type="match status" value="1"/>
</dbReference>
<evidence type="ECO:0000313" key="1">
    <source>
        <dbReference type="EMBL" id="TEW75566.1"/>
    </source>
</evidence>
<dbReference type="Proteomes" id="UP000298517">
    <property type="component" value="Unassembled WGS sequence"/>
</dbReference>
<gene>
    <name evidence="1" type="ORF">E2488_08645</name>
</gene>
<proteinExistence type="predicted"/>
<accession>A0A4Y8AW32</accession>